<sequence>MDEYSHLTYRSLHLNDHTLDENIPALTSESSRRSFPLPISSLDALDRLPPELLEQILLYLDIRALINFQYINRRSADLVNHLPTYKVIVTHARNALRGILCIQTGKWITCSMLLEKLRTSSCDKCGDFGGYLYLLTCKRVCFLCLSQEKEYLPLGLSHAYRKFGLERAEVQKLPCLRVIPGTYSPNEKKANETVLVDYEAALNCALAHHGSLDAMHTYVTNQLAKRQEDYEKRLMQVQQVEGSRHIRKPPTGDPHDGRWGNPFRFVAIVSVPWLDRSSLDTIEWGFHCLGCARSSRPPFHKRRKFVRSSFHDHIRECDNIENGMHLNLKAMRKKGYKVICINYIMAVFLS</sequence>
<dbReference type="AlphaFoldDB" id="W7MM54"/>
<keyword evidence="3" id="KW-1185">Reference proteome</keyword>
<feature type="domain" description="F-box" evidence="1">
    <location>
        <begin position="42"/>
        <end position="88"/>
    </location>
</feature>
<dbReference type="InterPro" id="IPR001810">
    <property type="entry name" value="F-box_dom"/>
</dbReference>
<dbReference type="RefSeq" id="XP_018758749.1">
    <property type="nucleotide sequence ID" value="XM_018906227.1"/>
</dbReference>
<evidence type="ECO:0000313" key="2">
    <source>
        <dbReference type="EMBL" id="EWG52558.1"/>
    </source>
</evidence>
<dbReference type="InterPro" id="IPR036047">
    <property type="entry name" value="F-box-like_dom_sf"/>
</dbReference>
<dbReference type="PROSITE" id="PS50181">
    <property type="entry name" value="FBOX"/>
    <property type="match status" value="1"/>
</dbReference>
<dbReference type="Proteomes" id="UP000009096">
    <property type="component" value="Chromosome 9"/>
</dbReference>
<dbReference type="EMBL" id="DS022257">
    <property type="protein sequence ID" value="EWG52558.1"/>
    <property type="molecule type" value="Genomic_DNA"/>
</dbReference>
<dbReference type="VEuPathDB" id="FungiDB:FVEG_16992"/>
<evidence type="ECO:0000259" key="1">
    <source>
        <dbReference type="PROSITE" id="PS50181"/>
    </source>
</evidence>
<name>W7MM54_GIBM7</name>
<dbReference type="KEGG" id="fvr:FVEG_16992"/>
<accession>W7MM54</accession>
<reference evidence="2 3" key="1">
    <citation type="journal article" date="2010" name="Nature">
        <title>Comparative genomics reveals mobile pathogenicity chromosomes in Fusarium.</title>
        <authorList>
            <person name="Ma L.J."/>
            <person name="van der Does H.C."/>
            <person name="Borkovich K.A."/>
            <person name="Coleman J.J."/>
            <person name="Daboussi M.J."/>
            <person name="Di Pietro A."/>
            <person name="Dufresne M."/>
            <person name="Freitag M."/>
            <person name="Grabherr M."/>
            <person name="Henrissat B."/>
            <person name="Houterman P.M."/>
            <person name="Kang S."/>
            <person name="Shim W.B."/>
            <person name="Woloshuk C."/>
            <person name="Xie X."/>
            <person name="Xu J.R."/>
            <person name="Antoniw J."/>
            <person name="Baker S.E."/>
            <person name="Bluhm B.H."/>
            <person name="Breakspear A."/>
            <person name="Brown D.W."/>
            <person name="Butchko R.A."/>
            <person name="Chapman S."/>
            <person name="Coulson R."/>
            <person name="Coutinho P.M."/>
            <person name="Danchin E.G."/>
            <person name="Diener A."/>
            <person name="Gale L.R."/>
            <person name="Gardiner D.M."/>
            <person name="Goff S."/>
            <person name="Hammond-Kosack K.E."/>
            <person name="Hilburn K."/>
            <person name="Hua-Van A."/>
            <person name="Jonkers W."/>
            <person name="Kazan K."/>
            <person name="Kodira C.D."/>
            <person name="Koehrsen M."/>
            <person name="Kumar L."/>
            <person name="Lee Y.H."/>
            <person name="Li L."/>
            <person name="Manners J.M."/>
            <person name="Miranda-Saavedra D."/>
            <person name="Mukherjee M."/>
            <person name="Park G."/>
            <person name="Park J."/>
            <person name="Park S.Y."/>
            <person name="Proctor R.H."/>
            <person name="Regev A."/>
            <person name="Ruiz-Roldan M.C."/>
            <person name="Sain D."/>
            <person name="Sakthikumar S."/>
            <person name="Sykes S."/>
            <person name="Schwartz D.C."/>
            <person name="Turgeon B.G."/>
            <person name="Wapinski I."/>
            <person name="Yoder O."/>
            <person name="Young S."/>
            <person name="Zeng Q."/>
            <person name="Zhou S."/>
            <person name="Galagan J."/>
            <person name="Cuomo C.A."/>
            <person name="Kistler H.C."/>
            <person name="Rep M."/>
        </authorList>
    </citation>
    <scope>NUCLEOTIDE SEQUENCE [LARGE SCALE GENOMIC DNA]</scope>
    <source>
        <strain evidence="3">M3125 / FGSC 7600</strain>
    </source>
</reference>
<evidence type="ECO:0000313" key="3">
    <source>
        <dbReference type="Proteomes" id="UP000009096"/>
    </source>
</evidence>
<dbReference type="GeneID" id="30073868"/>
<organism evidence="2 3">
    <name type="scientific">Gibberella moniliformis (strain M3125 / FGSC 7600)</name>
    <name type="common">Maize ear and stalk rot fungus</name>
    <name type="synonym">Fusarium verticillioides</name>
    <dbReference type="NCBI Taxonomy" id="334819"/>
    <lineage>
        <taxon>Eukaryota</taxon>
        <taxon>Fungi</taxon>
        <taxon>Dikarya</taxon>
        <taxon>Ascomycota</taxon>
        <taxon>Pezizomycotina</taxon>
        <taxon>Sordariomycetes</taxon>
        <taxon>Hypocreomycetidae</taxon>
        <taxon>Hypocreales</taxon>
        <taxon>Nectriaceae</taxon>
        <taxon>Fusarium</taxon>
        <taxon>Fusarium fujikuroi species complex</taxon>
    </lineage>
</organism>
<dbReference type="OrthoDB" id="2687876at2759"/>
<dbReference type="EMBL" id="CM000586">
    <property type="protein sequence ID" value="EWG52558.1"/>
    <property type="molecule type" value="Genomic_DNA"/>
</dbReference>
<proteinExistence type="predicted"/>
<protein>
    <recommendedName>
        <fullName evidence="1">F-box domain-containing protein</fullName>
    </recommendedName>
</protein>
<gene>
    <name evidence="2" type="ORF">FVEG_16992</name>
</gene>
<dbReference type="STRING" id="334819.W7MM54"/>
<dbReference type="SUPFAM" id="SSF81383">
    <property type="entry name" value="F-box domain"/>
    <property type="match status" value="1"/>
</dbReference>
<dbReference type="Pfam" id="PF00646">
    <property type="entry name" value="F-box"/>
    <property type="match status" value="1"/>
</dbReference>